<protein>
    <submittedName>
        <fullName evidence="2">Uncharacterized protein</fullName>
    </submittedName>
</protein>
<reference evidence="2 3" key="1">
    <citation type="submission" date="2023-10" db="EMBL/GenBank/DDBJ databases">
        <title>Genomes of two closely related lineages of the louse Polyplax serrata with different host specificities.</title>
        <authorList>
            <person name="Martinu J."/>
            <person name="Tarabai H."/>
            <person name="Stefka J."/>
            <person name="Hypsa V."/>
        </authorList>
    </citation>
    <scope>NUCLEOTIDE SEQUENCE [LARGE SCALE GENOMIC DNA]</scope>
    <source>
        <strain evidence="2">HR10_N</strain>
    </source>
</reference>
<dbReference type="EMBL" id="JAWJWE010000043">
    <property type="protein sequence ID" value="KAK6617783.1"/>
    <property type="molecule type" value="Genomic_DNA"/>
</dbReference>
<dbReference type="Proteomes" id="UP001372834">
    <property type="component" value="Unassembled WGS sequence"/>
</dbReference>
<accession>A0AAN8NJ72</accession>
<proteinExistence type="predicted"/>
<organism evidence="2 3">
    <name type="scientific">Polyplax serrata</name>
    <name type="common">Common mouse louse</name>
    <dbReference type="NCBI Taxonomy" id="468196"/>
    <lineage>
        <taxon>Eukaryota</taxon>
        <taxon>Metazoa</taxon>
        <taxon>Ecdysozoa</taxon>
        <taxon>Arthropoda</taxon>
        <taxon>Hexapoda</taxon>
        <taxon>Insecta</taxon>
        <taxon>Pterygota</taxon>
        <taxon>Neoptera</taxon>
        <taxon>Paraneoptera</taxon>
        <taxon>Psocodea</taxon>
        <taxon>Troctomorpha</taxon>
        <taxon>Phthiraptera</taxon>
        <taxon>Anoplura</taxon>
        <taxon>Polyplacidae</taxon>
        <taxon>Polyplax</taxon>
    </lineage>
</organism>
<dbReference type="AlphaFoldDB" id="A0AAN8NJ72"/>
<gene>
    <name evidence="2" type="ORF">RUM43_014011</name>
</gene>
<name>A0AAN8NJ72_POLSC</name>
<sequence length="69" mass="8151">MHTEDGGMHLKEHKFEDKRIQAGTCFFTETNSHEEDQRGGRTICCGKESKREKERQKKIQFEHWDSAPD</sequence>
<feature type="region of interest" description="Disordered" evidence="1">
    <location>
        <begin position="47"/>
        <end position="69"/>
    </location>
</feature>
<evidence type="ECO:0000313" key="2">
    <source>
        <dbReference type="EMBL" id="KAK6617783.1"/>
    </source>
</evidence>
<comment type="caution">
    <text evidence="2">The sequence shown here is derived from an EMBL/GenBank/DDBJ whole genome shotgun (WGS) entry which is preliminary data.</text>
</comment>
<evidence type="ECO:0000256" key="1">
    <source>
        <dbReference type="SAM" id="MobiDB-lite"/>
    </source>
</evidence>
<evidence type="ECO:0000313" key="3">
    <source>
        <dbReference type="Proteomes" id="UP001372834"/>
    </source>
</evidence>